<reference evidence="7 8" key="1">
    <citation type="submission" date="2024-04" db="EMBL/GenBank/DDBJ databases">
        <title>Phyllosticta paracitricarpa is synonymous to the EU quarantine fungus P. citricarpa based on phylogenomic analyses.</title>
        <authorList>
            <consortium name="Lawrence Berkeley National Laboratory"/>
            <person name="Van Ingen-Buijs V.A."/>
            <person name="Van Westerhoven A.C."/>
            <person name="Haridas S."/>
            <person name="Skiadas P."/>
            <person name="Martin F."/>
            <person name="Groenewald J.Z."/>
            <person name="Crous P.W."/>
            <person name="Seidl M.F."/>
        </authorList>
    </citation>
    <scope>NUCLEOTIDE SEQUENCE [LARGE SCALE GENOMIC DNA]</scope>
    <source>
        <strain evidence="7 8">CBS 123374</strain>
    </source>
</reference>
<dbReference type="Pfam" id="PF08598">
    <property type="entry name" value="Sds3"/>
    <property type="match status" value="1"/>
</dbReference>
<proteinExistence type="predicted"/>
<keyword evidence="5" id="KW-0539">Nucleus</keyword>
<gene>
    <name evidence="7" type="ORF">HDK90DRAFT_154989</name>
</gene>
<name>A0ABR1Z0L9_9PEZI</name>
<sequence>MARARSISPSGDIPFGHSATSPPPQALSKRDKRRNMLAEKLADMVAGFSENRDQHYRAQIQAVQTDMALIMRADPYLNKPLDDNGEEVAEAIAGTTGGQSAQSGSATGDYVAQVGRFYSQFVNEVNDALEARDISLTMLSNKFHSSMRELENSHHYKVKLAQEEHRHLSNTLRERLVASIKQRQSRLMKEKEQLDIADSNALLLHPNQFCIQNPASPGGPTINRKTRHTRHRVGDQDDMVGSAMANEKSRKRKAAFDDGDNGSPGPSGRGADLGFASPFRDARAKTMHTQFEAPAYSIERLFTDKELAMNMNTAAIATTNFFNKLRVEQANNNNGSANAANGNHHGMEGTDDSGTATANEGENEGEEDNATPAAPEMERTQSYHATRGSTRNNPLADLAFAAESRSAIGYTQPVILPASVGTKANASAPTPPGLANEEVSADFAIMSRRTDGQDELNDKLLQTACGPLQAREYEYQPSNLRAEASNGNSNGNGIPINMLAPHLDLGSVAMSAANSVGGHSDAGMGGVPMSRHGNGSSIGGVGMRRTGSGMGRGRGRGA</sequence>
<feature type="compositionally biased region" description="Gly residues" evidence="6">
    <location>
        <begin position="536"/>
        <end position="552"/>
    </location>
</feature>
<comment type="subcellular location">
    <subcellularLocation>
        <location evidence="1">Nucleus</location>
    </subcellularLocation>
</comment>
<evidence type="ECO:0000256" key="3">
    <source>
        <dbReference type="ARBA" id="ARBA00023015"/>
    </source>
</evidence>
<protein>
    <submittedName>
        <fullName evidence="7">Sds3-like-domain-containing protein</fullName>
    </submittedName>
</protein>
<feature type="region of interest" description="Disordered" evidence="6">
    <location>
        <begin position="212"/>
        <end position="273"/>
    </location>
</feature>
<dbReference type="SMART" id="SM01401">
    <property type="entry name" value="Sds3"/>
    <property type="match status" value="1"/>
</dbReference>
<evidence type="ECO:0000256" key="2">
    <source>
        <dbReference type="ARBA" id="ARBA00022491"/>
    </source>
</evidence>
<evidence type="ECO:0000313" key="7">
    <source>
        <dbReference type="EMBL" id="KAK8244409.1"/>
    </source>
</evidence>
<comment type="caution">
    <text evidence="7">The sequence shown here is derived from an EMBL/GenBank/DDBJ whole genome shotgun (WGS) entry which is preliminary data.</text>
</comment>
<dbReference type="InterPro" id="IPR013907">
    <property type="entry name" value="Sds3"/>
</dbReference>
<evidence type="ECO:0000313" key="8">
    <source>
        <dbReference type="Proteomes" id="UP001492380"/>
    </source>
</evidence>
<organism evidence="7 8">
    <name type="scientific">Phyllosticta capitalensis</name>
    <dbReference type="NCBI Taxonomy" id="121624"/>
    <lineage>
        <taxon>Eukaryota</taxon>
        <taxon>Fungi</taxon>
        <taxon>Dikarya</taxon>
        <taxon>Ascomycota</taxon>
        <taxon>Pezizomycotina</taxon>
        <taxon>Dothideomycetes</taxon>
        <taxon>Dothideomycetes incertae sedis</taxon>
        <taxon>Botryosphaeriales</taxon>
        <taxon>Phyllostictaceae</taxon>
        <taxon>Phyllosticta</taxon>
    </lineage>
</organism>
<evidence type="ECO:0000256" key="4">
    <source>
        <dbReference type="ARBA" id="ARBA00023163"/>
    </source>
</evidence>
<feature type="compositionally biased region" description="Low complexity" evidence="6">
    <location>
        <begin position="261"/>
        <end position="270"/>
    </location>
</feature>
<dbReference type="PANTHER" id="PTHR21964">
    <property type="entry name" value="BREAST CANCER METASTASIS-SUPPRESSOR 1"/>
    <property type="match status" value="1"/>
</dbReference>
<evidence type="ECO:0000256" key="5">
    <source>
        <dbReference type="ARBA" id="ARBA00023242"/>
    </source>
</evidence>
<feature type="region of interest" description="Disordered" evidence="6">
    <location>
        <begin position="1"/>
        <end position="31"/>
    </location>
</feature>
<dbReference type="EMBL" id="JBBWRZ010000002">
    <property type="protein sequence ID" value="KAK8244409.1"/>
    <property type="molecule type" value="Genomic_DNA"/>
</dbReference>
<feature type="compositionally biased region" description="Low complexity" evidence="6">
    <location>
        <begin position="332"/>
        <end position="343"/>
    </location>
</feature>
<keyword evidence="8" id="KW-1185">Reference proteome</keyword>
<dbReference type="Proteomes" id="UP001492380">
    <property type="component" value="Unassembled WGS sequence"/>
</dbReference>
<keyword evidence="2" id="KW-0678">Repressor</keyword>
<keyword evidence="4" id="KW-0804">Transcription</keyword>
<feature type="region of interest" description="Disordered" evidence="6">
    <location>
        <begin position="332"/>
        <end position="378"/>
    </location>
</feature>
<feature type="region of interest" description="Disordered" evidence="6">
    <location>
        <begin position="535"/>
        <end position="558"/>
    </location>
</feature>
<evidence type="ECO:0000256" key="1">
    <source>
        <dbReference type="ARBA" id="ARBA00004123"/>
    </source>
</evidence>
<accession>A0ABR1Z0L9</accession>
<keyword evidence="3" id="KW-0805">Transcription regulation</keyword>
<evidence type="ECO:0000256" key="6">
    <source>
        <dbReference type="SAM" id="MobiDB-lite"/>
    </source>
</evidence>